<evidence type="ECO:0000256" key="2">
    <source>
        <dbReference type="ARBA" id="ARBA00023172"/>
    </source>
</evidence>
<dbReference type="Gene3D" id="1.10.443.10">
    <property type="entry name" value="Intergrase catalytic core"/>
    <property type="match status" value="1"/>
</dbReference>
<dbReference type="GO" id="GO:0003677">
    <property type="term" value="F:DNA binding"/>
    <property type="evidence" value="ECO:0007669"/>
    <property type="project" value="UniProtKB-KW"/>
</dbReference>
<dbReference type="Gene3D" id="1.10.150.130">
    <property type="match status" value="1"/>
</dbReference>
<dbReference type="Proteomes" id="UP000027341">
    <property type="component" value="Unassembled WGS sequence"/>
</dbReference>
<dbReference type="InterPro" id="IPR010998">
    <property type="entry name" value="Integrase_recombinase_N"/>
</dbReference>
<evidence type="ECO:0000313" key="3">
    <source>
        <dbReference type="EMBL" id="KDN94822.1"/>
    </source>
</evidence>
<evidence type="ECO:0000313" key="4">
    <source>
        <dbReference type="Proteomes" id="UP000027341"/>
    </source>
</evidence>
<reference evidence="3 4" key="1">
    <citation type="submission" date="2014-04" db="EMBL/GenBank/DDBJ databases">
        <title>Draft genome sequence of Hydrogenovibrio marinus MH-110, a model organism for aerobic H2 metabolism.</title>
        <authorList>
            <person name="Cha H.J."/>
            <person name="Jo B.H."/>
            <person name="Hwang B.H."/>
        </authorList>
    </citation>
    <scope>NUCLEOTIDE SEQUENCE [LARGE SCALE GENOMIC DNA]</scope>
    <source>
        <strain evidence="3 4">MH-110</strain>
    </source>
</reference>
<dbReference type="GO" id="GO:0015074">
    <property type="term" value="P:DNA integration"/>
    <property type="evidence" value="ECO:0007669"/>
    <property type="project" value="InterPro"/>
</dbReference>
<protein>
    <recommendedName>
        <fullName evidence="5">Tyr recombinase domain-containing protein</fullName>
    </recommendedName>
</protein>
<name>A0A066ZMU3_HYDMR</name>
<gene>
    <name evidence="3" type="ORF">EI16_00465</name>
</gene>
<evidence type="ECO:0008006" key="5">
    <source>
        <dbReference type="Google" id="ProtNLM"/>
    </source>
</evidence>
<accession>A0A066ZMU3</accession>
<keyword evidence="2" id="KW-0233">DNA recombination</keyword>
<dbReference type="EMBL" id="JMIU01000001">
    <property type="protein sequence ID" value="KDN94822.1"/>
    <property type="molecule type" value="Genomic_DNA"/>
</dbReference>
<dbReference type="STRING" id="28885.EI16_00465"/>
<dbReference type="SUPFAM" id="SSF56349">
    <property type="entry name" value="DNA breaking-rejoining enzymes"/>
    <property type="match status" value="1"/>
</dbReference>
<organism evidence="3 4">
    <name type="scientific">Hydrogenovibrio marinus</name>
    <dbReference type="NCBI Taxonomy" id="28885"/>
    <lineage>
        <taxon>Bacteria</taxon>
        <taxon>Pseudomonadati</taxon>
        <taxon>Pseudomonadota</taxon>
        <taxon>Gammaproteobacteria</taxon>
        <taxon>Thiotrichales</taxon>
        <taxon>Piscirickettsiaceae</taxon>
        <taxon>Hydrogenovibrio</taxon>
    </lineage>
</organism>
<dbReference type="InterPro" id="IPR011010">
    <property type="entry name" value="DNA_brk_join_enz"/>
</dbReference>
<proteinExistence type="predicted"/>
<keyword evidence="1" id="KW-0238">DNA-binding</keyword>
<sequence length="301" mass="34209">MIHEMLEAPSKTIQILLDKYLNSTHVQGLSQSTRDGYSFYYKTITEMKMSNGKTFGEMPFGIVTPGTIRTYLDIRVSQGVTTGANREVELLSAAYNWAYERDIATKNPCEGVRHNSEKPREKYIEDDEYEALLEVTEGKPLNIAAEITYLCRARGFEAWDITLDKIDDNKGIFIQRTKGSLPEWTTWTPRLRSVIDKALKLRKKTQSELKRKGKAVPLNNHLLISQDGLPFNKSSRSSAWRSAYAKLVKLGKASKDPDKRFTFHDIKAKGVSDHALNESGHKSEKAKAVYMRKVKEVEATK</sequence>
<keyword evidence="4" id="KW-1185">Reference proteome</keyword>
<dbReference type="InterPro" id="IPR013762">
    <property type="entry name" value="Integrase-like_cat_sf"/>
</dbReference>
<evidence type="ECO:0000256" key="1">
    <source>
        <dbReference type="ARBA" id="ARBA00023125"/>
    </source>
</evidence>
<dbReference type="AlphaFoldDB" id="A0A066ZMU3"/>
<comment type="caution">
    <text evidence="3">The sequence shown here is derived from an EMBL/GenBank/DDBJ whole genome shotgun (WGS) entry which is preliminary data.</text>
</comment>
<dbReference type="GO" id="GO:0006310">
    <property type="term" value="P:DNA recombination"/>
    <property type="evidence" value="ECO:0007669"/>
    <property type="project" value="UniProtKB-KW"/>
</dbReference>